<evidence type="ECO:0000313" key="6">
    <source>
        <dbReference type="Proteomes" id="UP000749646"/>
    </source>
</evidence>
<dbReference type="InterPro" id="IPR045379">
    <property type="entry name" value="Crinkler_N"/>
</dbReference>
<keyword evidence="3" id="KW-0964">Secreted</keyword>
<dbReference type="Proteomes" id="UP000749646">
    <property type="component" value="Unassembled WGS sequence"/>
</dbReference>
<comment type="subcellular location">
    <subcellularLocation>
        <location evidence="1">Host cell</location>
    </subcellularLocation>
    <subcellularLocation>
        <location evidence="2">Secreted</location>
    </subcellularLocation>
</comment>
<evidence type="ECO:0000313" key="5">
    <source>
        <dbReference type="EMBL" id="KAG0006860.1"/>
    </source>
</evidence>
<comment type="caution">
    <text evidence="5">The sequence shown here is derived from an EMBL/GenBank/DDBJ whole genome shotgun (WGS) entry which is preliminary data.</text>
</comment>
<sequence length="396" mass="45588">MSKYLTIWCVVEGESTSRAFKVKLSSEDDVADLKERIKEKRPNDFAKVDAAKLILWEVVRIIVKPARKVLYHWSVAIDTATVSDLMQTLIPYYPQYEHDDDSVVLYFYKTYSGPSEVLRNDEHLRRILRAGKTKSMHKLIISLATPNKTFSAWTFEDVICEYNLSNSTGVGMEVLPPFTDIQAAPLDSDLEKKVLDHLIHEITCRVKVLKLVPGNDAAKSMVVASFLVAVTTLFEEDLYLASQQNLSGHRGNGPMDFSVHSQKTHWYTLVVTEMKKEKLQEAVTQNMVQLESVLTTKKRDEIDGKEGPLAMRSYGIVTDANYWMLIECTLHEDERVTYRMKGLERTVCYNGKWQDDVRFVFERLVWLWSRMQDELPAHERYSRKTSSAPSVRKTES</sequence>
<feature type="domain" description="Crinkler effector protein N-terminal" evidence="4">
    <location>
        <begin position="5"/>
        <end position="58"/>
    </location>
</feature>
<evidence type="ECO:0000256" key="2">
    <source>
        <dbReference type="ARBA" id="ARBA00004613"/>
    </source>
</evidence>
<dbReference type="GO" id="GO:0043657">
    <property type="term" value="C:host cell"/>
    <property type="evidence" value="ECO:0007669"/>
    <property type="project" value="UniProtKB-SubCell"/>
</dbReference>
<dbReference type="EMBL" id="JAAAHW010000045">
    <property type="protein sequence ID" value="KAG0006860.1"/>
    <property type="molecule type" value="Genomic_DNA"/>
</dbReference>
<protein>
    <recommendedName>
        <fullName evidence="4">Crinkler effector protein N-terminal domain-containing protein</fullName>
    </recommendedName>
</protein>
<dbReference type="Pfam" id="PF20147">
    <property type="entry name" value="Crinkler"/>
    <property type="match status" value="1"/>
</dbReference>
<evidence type="ECO:0000256" key="3">
    <source>
        <dbReference type="ARBA" id="ARBA00022525"/>
    </source>
</evidence>
<dbReference type="OrthoDB" id="2414517at2759"/>
<gene>
    <name evidence="5" type="ORF">BGZ65_002699</name>
</gene>
<name>A0A9P6MKW9_9FUNG</name>
<proteinExistence type="predicted"/>
<evidence type="ECO:0000259" key="4">
    <source>
        <dbReference type="Pfam" id="PF20147"/>
    </source>
</evidence>
<evidence type="ECO:0000256" key="1">
    <source>
        <dbReference type="ARBA" id="ARBA00004340"/>
    </source>
</evidence>
<keyword evidence="6" id="KW-1185">Reference proteome</keyword>
<dbReference type="GO" id="GO:0005576">
    <property type="term" value="C:extracellular region"/>
    <property type="evidence" value="ECO:0007669"/>
    <property type="project" value="UniProtKB-SubCell"/>
</dbReference>
<accession>A0A9P6MKW9</accession>
<dbReference type="AlphaFoldDB" id="A0A9P6MKW9"/>
<reference evidence="5" key="1">
    <citation type="journal article" date="2020" name="Fungal Divers.">
        <title>Resolving the Mortierellaceae phylogeny through synthesis of multi-gene phylogenetics and phylogenomics.</title>
        <authorList>
            <person name="Vandepol N."/>
            <person name="Liber J."/>
            <person name="Desiro A."/>
            <person name="Na H."/>
            <person name="Kennedy M."/>
            <person name="Barry K."/>
            <person name="Grigoriev I.V."/>
            <person name="Miller A.N."/>
            <person name="O'Donnell K."/>
            <person name="Stajich J.E."/>
            <person name="Bonito G."/>
        </authorList>
    </citation>
    <scope>NUCLEOTIDE SEQUENCE</scope>
    <source>
        <strain evidence="5">MES-2147</strain>
    </source>
</reference>
<organism evidence="5 6">
    <name type="scientific">Modicella reniformis</name>
    <dbReference type="NCBI Taxonomy" id="1440133"/>
    <lineage>
        <taxon>Eukaryota</taxon>
        <taxon>Fungi</taxon>
        <taxon>Fungi incertae sedis</taxon>
        <taxon>Mucoromycota</taxon>
        <taxon>Mortierellomycotina</taxon>
        <taxon>Mortierellomycetes</taxon>
        <taxon>Mortierellales</taxon>
        <taxon>Mortierellaceae</taxon>
        <taxon>Modicella</taxon>
    </lineage>
</organism>